<dbReference type="GO" id="GO:0004803">
    <property type="term" value="F:transposase activity"/>
    <property type="evidence" value="ECO:0007669"/>
    <property type="project" value="InterPro"/>
</dbReference>
<dbReference type="EMBL" id="QWKZ01000007">
    <property type="protein sequence ID" value="RIH89181.1"/>
    <property type="molecule type" value="Genomic_DNA"/>
</dbReference>
<proteinExistence type="predicted"/>
<dbReference type="SUPFAM" id="SSF53098">
    <property type="entry name" value="Ribonuclease H-like"/>
    <property type="match status" value="1"/>
</dbReference>
<feature type="domain" description="Transposase IS4-like" evidence="1">
    <location>
        <begin position="12"/>
        <end position="112"/>
    </location>
</feature>
<comment type="caution">
    <text evidence="2">The sequence shown here is derived from an EMBL/GenBank/DDBJ whole genome shotgun (WGS) entry which is preliminary data.</text>
</comment>
<sequence>MPPLFYTNPYTYLEWLHAQGWFLVTRLRANRLLEGIQLKGLSFAVQVVGRGRGFYASSAVDSEGKRTVEVYRLRQGIEEVFRGLQQELGWKGHRHWRRAKVLGHLALGLVAYGLIECQRERLKLSFYQCRRRLIAGKLSLDLSPLLSLQVEAA</sequence>
<dbReference type="InterPro" id="IPR002559">
    <property type="entry name" value="Transposase_11"/>
</dbReference>
<organism evidence="2 3">
    <name type="scientific">Meiothermus luteus</name>
    <dbReference type="NCBI Taxonomy" id="2026184"/>
    <lineage>
        <taxon>Bacteria</taxon>
        <taxon>Thermotogati</taxon>
        <taxon>Deinococcota</taxon>
        <taxon>Deinococci</taxon>
        <taxon>Thermales</taxon>
        <taxon>Thermaceae</taxon>
        <taxon>Meiothermus</taxon>
    </lineage>
</organism>
<keyword evidence="3" id="KW-1185">Reference proteome</keyword>
<dbReference type="InterPro" id="IPR012337">
    <property type="entry name" value="RNaseH-like_sf"/>
</dbReference>
<protein>
    <submittedName>
        <fullName evidence="2">Transposase DDE domain protein</fullName>
    </submittedName>
</protein>
<gene>
    <name evidence="2" type="ORF">Mlute_00388</name>
</gene>
<evidence type="ECO:0000259" key="1">
    <source>
        <dbReference type="Pfam" id="PF01609"/>
    </source>
</evidence>
<dbReference type="Proteomes" id="UP000265800">
    <property type="component" value="Unassembled WGS sequence"/>
</dbReference>
<accession>A0A399F3J7</accession>
<dbReference type="Pfam" id="PF01609">
    <property type="entry name" value="DDE_Tnp_1"/>
    <property type="match status" value="1"/>
</dbReference>
<dbReference type="GO" id="GO:0003677">
    <property type="term" value="F:DNA binding"/>
    <property type="evidence" value="ECO:0007669"/>
    <property type="project" value="InterPro"/>
</dbReference>
<dbReference type="GO" id="GO:0006313">
    <property type="term" value="P:DNA transposition"/>
    <property type="evidence" value="ECO:0007669"/>
    <property type="project" value="InterPro"/>
</dbReference>
<evidence type="ECO:0000313" key="2">
    <source>
        <dbReference type="EMBL" id="RIH89181.1"/>
    </source>
</evidence>
<dbReference type="AlphaFoldDB" id="A0A399F3J7"/>
<evidence type="ECO:0000313" key="3">
    <source>
        <dbReference type="Proteomes" id="UP000265800"/>
    </source>
</evidence>
<name>A0A399F3J7_9DEIN</name>
<reference evidence="2 3" key="1">
    <citation type="submission" date="2018-08" db="EMBL/GenBank/DDBJ databases">
        <title>Meiothermus luteus KCTC 52599 genome sequencing project.</title>
        <authorList>
            <person name="Da Costa M.S."/>
            <person name="Albuquerque L."/>
            <person name="Raposo P."/>
            <person name="Froufe H.J.C."/>
            <person name="Barroso C.S."/>
            <person name="Egas C."/>
        </authorList>
    </citation>
    <scope>NUCLEOTIDE SEQUENCE [LARGE SCALE GENOMIC DNA]</scope>
    <source>
        <strain evidence="2 3">KCTC 52599</strain>
    </source>
</reference>